<organism evidence="3 4">
    <name type="scientific">Muricoccus vinaceus</name>
    <dbReference type="NCBI Taxonomy" id="424704"/>
    <lineage>
        <taxon>Bacteria</taxon>
        <taxon>Pseudomonadati</taxon>
        <taxon>Pseudomonadota</taxon>
        <taxon>Alphaproteobacteria</taxon>
        <taxon>Acetobacterales</taxon>
        <taxon>Roseomonadaceae</taxon>
        <taxon>Muricoccus</taxon>
    </lineage>
</organism>
<dbReference type="InterPro" id="IPR001584">
    <property type="entry name" value="Integrase_cat-core"/>
</dbReference>
<dbReference type="Proteomes" id="UP001589789">
    <property type="component" value="Unassembled WGS sequence"/>
</dbReference>
<evidence type="ECO:0000256" key="1">
    <source>
        <dbReference type="SAM" id="MobiDB-lite"/>
    </source>
</evidence>
<evidence type="ECO:0000313" key="3">
    <source>
        <dbReference type="EMBL" id="MFC0385516.1"/>
    </source>
</evidence>
<dbReference type="InterPro" id="IPR050900">
    <property type="entry name" value="Transposase_IS3/IS150/IS904"/>
</dbReference>
<keyword evidence="4" id="KW-1185">Reference proteome</keyword>
<feature type="domain" description="Integrase catalytic" evidence="2">
    <location>
        <begin position="5"/>
        <end position="169"/>
    </location>
</feature>
<feature type="region of interest" description="Disordered" evidence="1">
    <location>
        <begin position="1"/>
        <end position="36"/>
    </location>
</feature>
<sequence length="177" mass="19352">MHSISGPQPPINPSGAYPRLPQLASLGTPGASSDRSDAWSRKVIGYAISRSMDARIAVAAPKAAIRTRAPPRGCIHHSDRRSQYASEAYRELLAAHGPTGSMRRRGNPYGNAKSFMKTLKVEAVYLAAYETFEDVTADLPRFIDDLYNSRRLHSAPGYLSPVQFEDQHAQQAVKTAA</sequence>
<dbReference type="Pfam" id="PF13333">
    <property type="entry name" value="rve_2"/>
    <property type="match status" value="1"/>
</dbReference>
<comment type="caution">
    <text evidence="3">The sequence shown here is derived from an EMBL/GenBank/DDBJ whole genome shotgun (WGS) entry which is preliminary data.</text>
</comment>
<evidence type="ECO:0000259" key="2">
    <source>
        <dbReference type="PROSITE" id="PS50994"/>
    </source>
</evidence>
<reference evidence="3 4" key="1">
    <citation type="submission" date="2024-09" db="EMBL/GenBank/DDBJ databases">
        <authorList>
            <person name="Sun Q."/>
            <person name="Mori K."/>
        </authorList>
    </citation>
    <scope>NUCLEOTIDE SEQUENCE [LARGE SCALE GENOMIC DNA]</scope>
    <source>
        <strain evidence="3 4">CCM 7468</strain>
    </source>
</reference>
<gene>
    <name evidence="3" type="ORF">ACFFIC_08080</name>
</gene>
<evidence type="ECO:0000313" key="4">
    <source>
        <dbReference type="Proteomes" id="UP001589789"/>
    </source>
</evidence>
<dbReference type="EMBL" id="JBHLVZ010000007">
    <property type="protein sequence ID" value="MFC0385516.1"/>
    <property type="molecule type" value="Genomic_DNA"/>
</dbReference>
<protein>
    <submittedName>
        <fullName evidence="3">Transposase</fullName>
    </submittedName>
</protein>
<accession>A0ABV6IPJ8</accession>
<name>A0ABV6IPJ8_9PROT</name>
<dbReference type="Pfam" id="PF00665">
    <property type="entry name" value="rve"/>
    <property type="match status" value="1"/>
</dbReference>
<dbReference type="InterPro" id="IPR036397">
    <property type="entry name" value="RNaseH_sf"/>
</dbReference>
<dbReference type="PANTHER" id="PTHR46889:SF7">
    <property type="entry name" value="TRANSPOSASE FOR INSERTION SEQUENCE ELEMENT IS904"/>
    <property type="match status" value="1"/>
</dbReference>
<dbReference type="SUPFAM" id="SSF53098">
    <property type="entry name" value="Ribonuclease H-like"/>
    <property type="match status" value="1"/>
</dbReference>
<dbReference type="RefSeq" id="WP_377049667.1">
    <property type="nucleotide sequence ID" value="NZ_JBHLVZ010000007.1"/>
</dbReference>
<dbReference type="PROSITE" id="PS50994">
    <property type="entry name" value="INTEGRASE"/>
    <property type="match status" value="1"/>
</dbReference>
<dbReference type="PANTHER" id="PTHR46889">
    <property type="entry name" value="TRANSPOSASE INSF FOR INSERTION SEQUENCE IS3B-RELATED"/>
    <property type="match status" value="1"/>
</dbReference>
<dbReference type="InterPro" id="IPR012337">
    <property type="entry name" value="RNaseH-like_sf"/>
</dbReference>
<proteinExistence type="predicted"/>
<dbReference type="Gene3D" id="3.30.420.10">
    <property type="entry name" value="Ribonuclease H-like superfamily/Ribonuclease H"/>
    <property type="match status" value="1"/>
</dbReference>